<proteinExistence type="predicted"/>
<dbReference type="AlphaFoldDB" id="A0A915DAU5"/>
<dbReference type="GO" id="GO:0019226">
    <property type="term" value="P:transmission of nerve impulse"/>
    <property type="evidence" value="ECO:0007669"/>
    <property type="project" value="TreeGrafter"/>
</dbReference>
<keyword evidence="1" id="KW-0812">Transmembrane</keyword>
<dbReference type="GO" id="GO:0098970">
    <property type="term" value="P:postsynaptic neurotransmitter receptor diffusion trapping"/>
    <property type="evidence" value="ECO:0007669"/>
    <property type="project" value="TreeGrafter"/>
</dbReference>
<protein>
    <submittedName>
        <fullName evidence="3">Uncharacterized protein</fullName>
    </submittedName>
</protein>
<name>A0A915DAU5_9BILA</name>
<dbReference type="GO" id="GO:0098943">
    <property type="term" value="P:neurotransmitter receptor transport, postsynaptic endosome to lysosome"/>
    <property type="evidence" value="ECO:0007669"/>
    <property type="project" value="TreeGrafter"/>
</dbReference>
<dbReference type="GO" id="GO:0005245">
    <property type="term" value="F:voltage-gated calcium channel activity"/>
    <property type="evidence" value="ECO:0007669"/>
    <property type="project" value="TreeGrafter"/>
</dbReference>
<keyword evidence="1" id="KW-0472">Membrane</keyword>
<evidence type="ECO:0000256" key="1">
    <source>
        <dbReference type="SAM" id="Phobius"/>
    </source>
</evidence>
<keyword evidence="1" id="KW-1133">Transmembrane helix</keyword>
<feature type="transmembrane region" description="Helical" evidence="1">
    <location>
        <begin position="208"/>
        <end position="229"/>
    </location>
</feature>
<sequence length="356" mass="39949">MVLTRSSSSNSSVYKKKLAFSILKTSQLAMERVELTNLPKAEQKHLVESNYLALLSAQQHNQVKRKSWRIRLVQWLINTRCTENSIWVSSSVLGLITLGMQSGPLFMLNWVHITEPRPINRTDDKGDPMEVQFSYNAGYFEIESRNMRRKRCLQCKDLGEFSFATNAILVRLTVPTVLHLCGTSLTAIAFLLSVYGHWQKDRKTLCSAIFYVLGGLTLLVGILQFICIVDDEMYPRMKPTAGGEPSAFSFRYGYSFMAAALSFLPIQICIYLQTSAYFNRYKSPNQKAKVVPGLSELLQQVATIRSRSHQLGRLASVTAVAGSSGGVSSGVGVNFAARRRESRTSKDFGVLEYNRK</sequence>
<keyword evidence="2" id="KW-1185">Reference proteome</keyword>
<reference evidence="3" key="1">
    <citation type="submission" date="2022-11" db="UniProtKB">
        <authorList>
            <consortium name="WormBaseParasite"/>
        </authorList>
    </citation>
    <scope>IDENTIFICATION</scope>
</reference>
<dbReference type="GO" id="GO:0051968">
    <property type="term" value="P:positive regulation of synaptic transmission, glutamatergic"/>
    <property type="evidence" value="ECO:0007669"/>
    <property type="project" value="TreeGrafter"/>
</dbReference>
<dbReference type="PANTHER" id="PTHR12107:SF6">
    <property type="entry name" value="STARGAZIN (MAMMALIAN CALCIUM CHANNEL) HOMOLOG"/>
    <property type="match status" value="1"/>
</dbReference>
<dbReference type="WBParaSite" id="jg17469">
    <property type="protein sequence ID" value="jg17469"/>
    <property type="gene ID" value="jg17469"/>
</dbReference>
<evidence type="ECO:0000313" key="2">
    <source>
        <dbReference type="Proteomes" id="UP000887574"/>
    </source>
</evidence>
<dbReference type="GO" id="GO:0098839">
    <property type="term" value="C:postsynaptic density membrane"/>
    <property type="evidence" value="ECO:0007669"/>
    <property type="project" value="TreeGrafter"/>
</dbReference>
<dbReference type="GO" id="GO:0016247">
    <property type="term" value="F:channel regulator activity"/>
    <property type="evidence" value="ECO:0007669"/>
    <property type="project" value="TreeGrafter"/>
</dbReference>
<dbReference type="GO" id="GO:0099590">
    <property type="term" value="P:neurotransmitter receptor internalization"/>
    <property type="evidence" value="ECO:0007669"/>
    <property type="project" value="TreeGrafter"/>
</dbReference>
<evidence type="ECO:0000313" key="3">
    <source>
        <dbReference type="WBParaSite" id="jg17469"/>
    </source>
</evidence>
<dbReference type="InterPro" id="IPR051072">
    <property type="entry name" value="CACNG_subunit"/>
</dbReference>
<accession>A0A915DAU5</accession>
<feature type="transmembrane region" description="Helical" evidence="1">
    <location>
        <begin position="177"/>
        <end position="196"/>
    </location>
</feature>
<dbReference type="Proteomes" id="UP000887574">
    <property type="component" value="Unplaced"/>
</dbReference>
<feature type="transmembrane region" description="Helical" evidence="1">
    <location>
        <begin position="252"/>
        <end position="272"/>
    </location>
</feature>
<dbReference type="PANTHER" id="PTHR12107">
    <property type="entry name" value="VOLTAGE-DEPENDENT CALCIUM CHANNEL GAMMA SUBUNIT"/>
    <property type="match status" value="1"/>
</dbReference>
<dbReference type="Gene3D" id="1.20.140.150">
    <property type="match status" value="1"/>
</dbReference>
<dbReference type="GO" id="GO:0032281">
    <property type="term" value="C:AMPA glutamate receptor complex"/>
    <property type="evidence" value="ECO:0007669"/>
    <property type="project" value="TreeGrafter"/>
</dbReference>
<organism evidence="2 3">
    <name type="scientific">Ditylenchus dipsaci</name>
    <dbReference type="NCBI Taxonomy" id="166011"/>
    <lineage>
        <taxon>Eukaryota</taxon>
        <taxon>Metazoa</taxon>
        <taxon>Ecdysozoa</taxon>
        <taxon>Nematoda</taxon>
        <taxon>Chromadorea</taxon>
        <taxon>Rhabditida</taxon>
        <taxon>Tylenchina</taxon>
        <taxon>Tylenchomorpha</taxon>
        <taxon>Sphaerularioidea</taxon>
        <taxon>Anguinidae</taxon>
        <taxon>Anguininae</taxon>
        <taxon>Ditylenchus</taxon>
    </lineage>
</organism>